<keyword evidence="8" id="KW-0411">Iron-sulfur</keyword>
<evidence type="ECO:0000256" key="8">
    <source>
        <dbReference type="ARBA" id="ARBA00023014"/>
    </source>
</evidence>
<dbReference type="InterPro" id="IPR012675">
    <property type="entry name" value="Beta-grasp_dom_sf"/>
</dbReference>
<dbReference type="EMBL" id="JBBKTX010000011">
    <property type="protein sequence ID" value="MFK4752795.1"/>
    <property type="molecule type" value="Genomic_DNA"/>
</dbReference>
<name>A0ABW8NIJ4_9GAMM</name>
<dbReference type="RefSeq" id="WP_369855880.1">
    <property type="nucleotide sequence ID" value="NZ_JBBKTX010000011.1"/>
</dbReference>
<dbReference type="InterPro" id="IPR054582">
    <property type="entry name" value="DmmA-like_N"/>
</dbReference>
<keyword evidence="4" id="KW-0001">2Fe-2S</keyword>
<sequence>MTVSHSVNTLKVKVAAVSAVAPTIKEFTLESVGAALPPFSPGSHIVVTMSGSDANGKAKKWKNAYSLLSDPRNTDAYKIAVRLQEVSRGGSEFMHSQVQVGDVLEITPPANLFAPLWRAKKHLLIAGGVGITPFMSYLPEMQRQGADFELHYCFRGKQTGAYAEELQQTLGDACVPYDADAGTRCDLAALLKQQPRGTHVYVCGPELLIEGVRQNAAQMGYPASLIHFEEFAAPKPGAPFRVTLKHSGQTIDVGAEESLLEALEAAAIDVPNMCRGGVCGQCQTKVIEGEVEHRDNYLGAAERADCIMPCVSRAKSKTLMLEL</sequence>
<reference evidence="11 12" key="1">
    <citation type="submission" date="2024-03" db="EMBL/GenBank/DDBJ databases">
        <title>High-quality draft genome sequence of Oceanobacter sp. wDCs-4.</title>
        <authorList>
            <person name="Dong C."/>
        </authorList>
    </citation>
    <scope>NUCLEOTIDE SEQUENCE [LARGE SCALE GENOMIC DNA]</scope>
    <source>
        <strain evidence="12">wDCs-4</strain>
    </source>
</reference>
<dbReference type="InterPro" id="IPR052353">
    <property type="entry name" value="Benzoxazolinone_Detox_Enz"/>
</dbReference>
<dbReference type="Gene3D" id="3.10.20.30">
    <property type="match status" value="1"/>
</dbReference>
<evidence type="ECO:0000256" key="5">
    <source>
        <dbReference type="ARBA" id="ARBA00022723"/>
    </source>
</evidence>
<evidence type="ECO:0000256" key="4">
    <source>
        <dbReference type="ARBA" id="ARBA00022714"/>
    </source>
</evidence>
<comment type="cofactor">
    <cofactor evidence="1">
        <name>FMN</name>
        <dbReference type="ChEBI" id="CHEBI:58210"/>
    </cofactor>
</comment>
<keyword evidence="3" id="KW-0288">FMN</keyword>
<evidence type="ECO:0000256" key="1">
    <source>
        <dbReference type="ARBA" id="ARBA00001917"/>
    </source>
</evidence>
<dbReference type="InterPro" id="IPR017938">
    <property type="entry name" value="Riboflavin_synthase-like_b-brl"/>
</dbReference>
<evidence type="ECO:0000256" key="3">
    <source>
        <dbReference type="ARBA" id="ARBA00022643"/>
    </source>
</evidence>
<evidence type="ECO:0000313" key="12">
    <source>
        <dbReference type="Proteomes" id="UP001620597"/>
    </source>
</evidence>
<dbReference type="CDD" id="cd06185">
    <property type="entry name" value="PDR_like"/>
    <property type="match status" value="1"/>
</dbReference>
<dbReference type="InterPro" id="IPR036010">
    <property type="entry name" value="2Fe-2S_ferredoxin-like_sf"/>
</dbReference>
<dbReference type="Gene3D" id="3.40.50.80">
    <property type="entry name" value="Nucleotide-binding domain of ferredoxin-NADP reductase (FNR) module"/>
    <property type="match status" value="1"/>
</dbReference>
<feature type="domain" description="2Fe-2S ferredoxin-type" evidence="9">
    <location>
        <begin position="240"/>
        <end position="323"/>
    </location>
</feature>
<dbReference type="InterPro" id="IPR039261">
    <property type="entry name" value="FNR_nucleotide-bd"/>
</dbReference>
<dbReference type="CDD" id="cd00207">
    <property type="entry name" value="fer2"/>
    <property type="match status" value="1"/>
</dbReference>
<dbReference type="PROSITE" id="PS51085">
    <property type="entry name" value="2FE2S_FER_2"/>
    <property type="match status" value="1"/>
</dbReference>
<protein>
    <submittedName>
        <fullName evidence="11">PDR/VanB family oxidoreductase</fullName>
        <ecNumber evidence="11">1.-.-.-</ecNumber>
    </submittedName>
</protein>
<dbReference type="InterPro" id="IPR017927">
    <property type="entry name" value="FAD-bd_FR_type"/>
</dbReference>
<evidence type="ECO:0000256" key="7">
    <source>
        <dbReference type="ARBA" id="ARBA00023004"/>
    </source>
</evidence>
<accession>A0ABW8NIJ4</accession>
<dbReference type="Pfam" id="PF00111">
    <property type="entry name" value="Fer2"/>
    <property type="match status" value="1"/>
</dbReference>
<evidence type="ECO:0000259" key="9">
    <source>
        <dbReference type="PROSITE" id="PS51085"/>
    </source>
</evidence>
<evidence type="ECO:0000313" key="11">
    <source>
        <dbReference type="EMBL" id="MFK4752795.1"/>
    </source>
</evidence>
<dbReference type="Pfam" id="PF22290">
    <property type="entry name" value="DmmA-like_N"/>
    <property type="match status" value="1"/>
</dbReference>
<dbReference type="InterPro" id="IPR001041">
    <property type="entry name" value="2Fe-2S_ferredoxin-type"/>
</dbReference>
<feature type="domain" description="FAD-binding FR-type" evidence="10">
    <location>
        <begin position="7"/>
        <end position="116"/>
    </location>
</feature>
<dbReference type="GO" id="GO:0016491">
    <property type="term" value="F:oxidoreductase activity"/>
    <property type="evidence" value="ECO:0007669"/>
    <property type="project" value="UniProtKB-KW"/>
</dbReference>
<evidence type="ECO:0000259" key="10">
    <source>
        <dbReference type="PROSITE" id="PS51384"/>
    </source>
</evidence>
<gene>
    <name evidence="11" type="ORF">WG929_10285</name>
</gene>
<dbReference type="PROSITE" id="PS51384">
    <property type="entry name" value="FAD_FR"/>
    <property type="match status" value="1"/>
</dbReference>
<dbReference type="EC" id="1.-.-.-" evidence="11"/>
<dbReference type="PANTHER" id="PTHR30212:SF2">
    <property type="entry name" value="PROTEIN YIIM"/>
    <property type="match status" value="1"/>
</dbReference>
<proteinExistence type="predicted"/>
<comment type="caution">
    <text evidence="11">The sequence shown here is derived from an EMBL/GenBank/DDBJ whole genome shotgun (WGS) entry which is preliminary data.</text>
</comment>
<dbReference type="SUPFAM" id="SSF63380">
    <property type="entry name" value="Riboflavin synthase domain-like"/>
    <property type="match status" value="1"/>
</dbReference>
<dbReference type="SUPFAM" id="SSF54292">
    <property type="entry name" value="2Fe-2S ferredoxin-like"/>
    <property type="match status" value="1"/>
</dbReference>
<keyword evidence="6 11" id="KW-0560">Oxidoreductase</keyword>
<evidence type="ECO:0000256" key="2">
    <source>
        <dbReference type="ARBA" id="ARBA00022630"/>
    </source>
</evidence>
<dbReference type="SUPFAM" id="SSF52343">
    <property type="entry name" value="Ferredoxin reductase-like, C-terminal NADP-linked domain"/>
    <property type="match status" value="1"/>
</dbReference>
<dbReference type="InterPro" id="IPR006058">
    <property type="entry name" value="2Fe2S_fd_BS"/>
</dbReference>
<keyword evidence="2" id="KW-0285">Flavoprotein</keyword>
<dbReference type="Proteomes" id="UP001620597">
    <property type="component" value="Unassembled WGS sequence"/>
</dbReference>
<dbReference type="PROSITE" id="PS00197">
    <property type="entry name" value="2FE2S_FER_1"/>
    <property type="match status" value="1"/>
</dbReference>
<keyword evidence="5" id="KW-0479">Metal-binding</keyword>
<dbReference type="Gene3D" id="2.40.30.10">
    <property type="entry name" value="Translation factors"/>
    <property type="match status" value="1"/>
</dbReference>
<evidence type="ECO:0000256" key="6">
    <source>
        <dbReference type="ARBA" id="ARBA00023002"/>
    </source>
</evidence>
<organism evidence="11 12">
    <name type="scientific">Oceanobacter antarcticus</name>
    <dbReference type="NCBI Taxonomy" id="3133425"/>
    <lineage>
        <taxon>Bacteria</taxon>
        <taxon>Pseudomonadati</taxon>
        <taxon>Pseudomonadota</taxon>
        <taxon>Gammaproteobacteria</taxon>
        <taxon>Oceanospirillales</taxon>
        <taxon>Oceanospirillaceae</taxon>
        <taxon>Oceanobacter</taxon>
    </lineage>
</organism>
<keyword evidence="7" id="KW-0408">Iron</keyword>
<dbReference type="PANTHER" id="PTHR30212">
    <property type="entry name" value="PROTEIN YIIM"/>
    <property type="match status" value="1"/>
</dbReference>
<dbReference type="PRINTS" id="PR00409">
    <property type="entry name" value="PHDIOXRDTASE"/>
</dbReference>
<keyword evidence="12" id="KW-1185">Reference proteome</keyword>